<organism evidence="1 2">
    <name type="scientific">Rosistilla oblonga</name>
    <dbReference type="NCBI Taxonomy" id="2527990"/>
    <lineage>
        <taxon>Bacteria</taxon>
        <taxon>Pseudomonadati</taxon>
        <taxon>Planctomycetota</taxon>
        <taxon>Planctomycetia</taxon>
        <taxon>Pirellulales</taxon>
        <taxon>Pirellulaceae</taxon>
        <taxon>Rosistilla</taxon>
    </lineage>
</organism>
<keyword evidence="2" id="KW-1185">Reference proteome</keyword>
<accession>A0A518J107</accession>
<sequence>MHPSCRSGVPEVKVTWRQPGDFGRYPTESSRRIMPRRRDLIAYATATLFGIPYCATVRADTATEEPLFLHIYSNTRGSTYDQDKKNRNEAPAFNSQWVRVVSLLVVPKTRIYVRLPGGRDPDITVDGNVARKSNGQLVASLNVAWDDSYITERHSIAGPLEIKKPHPSSTIHCRYIFSRSKDAYDALDHTLAKDGR</sequence>
<dbReference type="EMBL" id="CP036318">
    <property type="protein sequence ID" value="QDV59020.1"/>
    <property type="molecule type" value="Genomic_DNA"/>
</dbReference>
<evidence type="ECO:0000313" key="2">
    <source>
        <dbReference type="Proteomes" id="UP000316770"/>
    </source>
</evidence>
<protein>
    <submittedName>
        <fullName evidence="1">Uncharacterized protein</fullName>
    </submittedName>
</protein>
<gene>
    <name evidence="1" type="ORF">Mal33_50450</name>
</gene>
<reference evidence="1 2" key="1">
    <citation type="submission" date="2019-02" db="EMBL/GenBank/DDBJ databases">
        <title>Deep-cultivation of Planctomycetes and their phenomic and genomic characterization uncovers novel biology.</title>
        <authorList>
            <person name="Wiegand S."/>
            <person name="Jogler M."/>
            <person name="Boedeker C."/>
            <person name="Pinto D."/>
            <person name="Vollmers J."/>
            <person name="Rivas-Marin E."/>
            <person name="Kohn T."/>
            <person name="Peeters S.H."/>
            <person name="Heuer A."/>
            <person name="Rast P."/>
            <person name="Oberbeckmann S."/>
            <person name="Bunk B."/>
            <person name="Jeske O."/>
            <person name="Meyerdierks A."/>
            <person name="Storesund J.E."/>
            <person name="Kallscheuer N."/>
            <person name="Luecker S."/>
            <person name="Lage O.M."/>
            <person name="Pohl T."/>
            <person name="Merkel B.J."/>
            <person name="Hornburger P."/>
            <person name="Mueller R.-W."/>
            <person name="Bruemmer F."/>
            <person name="Labrenz M."/>
            <person name="Spormann A.M."/>
            <person name="Op den Camp H."/>
            <person name="Overmann J."/>
            <person name="Amann R."/>
            <person name="Jetten M.S.M."/>
            <person name="Mascher T."/>
            <person name="Medema M.H."/>
            <person name="Devos D.P."/>
            <person name="Kaster A.-K."/>
            <person name="Ovreas L."/>
            <person name="Rohde M."/>
            <person name="Galperin M.Y."/>
            <person name="Jogler C."/>
        </authorList>
    </citation>
    <scope>NUCLEOTIDE SEQUENCE [LARGE SCALE GENOMIC DNA]</scope>
    <source>
        <strain evidence="1 2">Mal33</strain>
    </source>
</reference>
<evidence type="ECO:0000313" key="1">
    <source>
        <dbReference type="EMBL" id="QDV59020.1"/>
    </source>
</evidence>
<dbReference type="AlphaFoldDB" id="A0A518J107"/>
<proteinExistence type="predicted"/>
<name>A0A518J107_9BACT</name>
<dbReference type="Proteomes" id="UP000316770">
    <property type="component" value="Chromosome"/>
</dbReference>